<dbReference type="Pfam" id="PF12890">
    <property type="entry name" value="DHOase"/>
    <property type="match status" value="1"/>
</dbReference>
<dbReference type="GO" id="GO:0046872">
    <property type="term" value="F:metal ion binding"/>
    <property type="evidence" value="ECO:0007669"/>
    <property type="project" value="UniProtKB-KW"/>
</dbReference>
<gene>
    <name evidence="8" type="primary">pyrC</name>
    <name evidence="8" type="ORF">PEPNEM18_00855</name>
</gene>
<dbReference type="AlphaFoldDB" id="A0A6V6Y2P6"/>
<dbReference type="InterPro" id="IPR011059">
    <property type="entry name" value="Metal-dep_hydrolase_composite"/>
</dbReference>
<dbReference type="InterPro" id="IPR032466">
    <property type="entry name" value="Metal_Hydrolase"/>
</dbReference>
<dbReference type="EC" id="3.5.2.3" evidence="8"/>
<dbReference type="PANTHER" id="PTHR43668:SF2">
    <property type="entry name" value="ALLANTOINASE"/>
    <property type="match status" value="1"/>
</dbReference>
<evidence type="ECO:0000256" key="1">
    <source>
        <dbReference type="ARBA" id="ARBA00001947"/>
    </source>
</evidence>
<comment type="caution">
    <text evidence="8">The sequence shown here is derived from an EMBL/GenBank/DDBJ whole genome shotgun (WGS) entry which is preliminary data.</text>
</comment>
<dbReference type="InterPro" id="IPR024403">
    <property type="entry name" value="DHOase_cat"/>
</dbReference>
<dbReference type="PANTHER" id="PTHR43668">
    <property type="entry name" value="ALLANTOINASE"/>
    <property type="match status" value="1"/>
</dbReference>
<proteinExistence type="inferred from homology"/>
<evidence type="ECO:0000259" key="7">
    <source>
        <dbReference type="Pfam" id="PF12890"/>
    </source>
</evidence>
<evidence type="ECO:0000256" key="6">
    <source>
        <dbReference type="ARBA" id="ARBA00022975"/>
    </source>
</evidence>
<dbReference type="SUPFAM" id="SSF51338">
    <property type="entry name" value="Composite domain of metallo-dependent hydrolases"/>
    <property type="match status" value="1"/>
</dbReference>
<dbReference type="InterPro" id="IPR050138">
    <property type="entry name" value="DHOase/Allantoinase_Hydrolase"/>
</dbReference>
<dbReference type="InterPro" id="IPR004722">
    <property type="entry name" value="DHOase"/>
</dbReference>
<dbReference type="EMBL" id="CAIJCS010000016">
    <property type="protein sequence ID" value="CAC9929173.1"/>
    <property type="molecule type" value="Genomic_DNA"/>
</dbReference>
<dbReference type="GO" id="GO:0006221">
    <property type="term" value="P:pyrimidine nucleotide biosynthetic process"/>
    <property type="evidence" value="ECO:0007669"/>
    <property type="project" value="UniProtKB-KW"/>
</dbReference>
<evidence type="ECO:0000256" key="4">
    <source>
        <dbReference type="ARBA" id="ARBA00022723"/>
    </source>
</evidence>
<comment type="cofactor">
    <cofactor evidence="1">
        <name>Zn(2+)</name>
        <dbReference type="ChEBI" id="CHEBI:29105"/>
    </cofactor>
</comment>
<dbReference type="SUPFAM" id="SSF51556">
    <property type="entry name" value="Metallo-dependent hydrolases"/>
    <property type="match status" value="1"/>
</dbReference>
<dbReference type="RefSeq" id="WP_180499585.1">
    <property type="nucleotide sequence ID" value="NZ_CAIJCS010000016.1"/>
</dbReference>
<dbReference type="GO" id="GO:0004151">
    <property type="term" value="F:dihydroorotase activity"/>
    <property type="evidence" value="ECO:0007669"/>
    <property type="project" value="UniProtKB-EC"/>
</dbReference>
<keyword evidence="4" id="KW-0479">Metal-binding</keyword>
<sequence>MAKLTIQNAHILDPINGLDEIQTVSFDYDGEGKTIDGEGFYLFPSFVDVHVHFRDPGFTHKESLETGSAAALHGGFGHVVCMANTKPVMAGEEISAFYERAKDLPIHAYTVSALTEGLKGEVLVDMEDAARRGAVGFSDDGLPLKSIALLEEGLRRAKALDLPVSLHEEDPNYVHNPGVDSRYGEPFGLKGAEAMAEYSLAARDLALAFYLGAKLDIQHISCGVTASLVEAFAKSGGDVLGELTPHHMTMTGEDVAIHETLAKMNPPLRTAKDRDELIEFVGKNHFAIATDHAPHRSDEKAKSMKDAPSGIVGLETAFPLLYRELVKKEKCSLKDLIYSLTKIPADFYKLPHEGVKGGDFVLFNPAGKTEVDDDFFHGKSRNSPLIGENFDGKIEGVFIKGTFHEF</sequence>
<dbReference type="Gene3D" id="3.20.20.140">
    <property type="entry name" value="Metal-dependent hydrolases"/>
    <property type="match status" value="1"/>
</dbReference>
<comment type="function">
    <text evidence="2">Catalyzes the reversible cyclization of carbamoyl aspartate to dihydroorotate.</text>
</comment>
<evidence type="ECO:0000256" key="2">
    <source>
        <dbReference type="ARBA" id="ARBA00002368"/>
    </source>
</evidence>
<dbReference type="Gene3D" id="2.30.40.10">
    <property type="entry name" value="Urease, subunit C, domain 1"/>
    <property type="match status" value="1"/>
</dbReference>
<dbReference type="Proteomes" id="UP000586454">
    <property type="component" value="Unassembled WGS sequence"/>
</dbReference>
<keyword evidence="9" id="KW-1185">Reference proteome</keyword>
<feature type="domain" description="Dihydroorotase catalytic" evidence="7">
    <location>
        <begin position="42"/>
        <end position="221"/>
    </location>
</feature>
<keyword evidence="6" id="KW-0665">Pyrimidine biosynthesis</keyword>
<evidence type="ECO:0000256" key="5">
    <source>
        <dbReference type="ARBA" id="ARBA00022801"/>
    </source>
</evidence>
<accession>A0A6V6Y2P6</accession>
<name>A0A6V6Y2P6_9FIRM</name>
<organism evidence="8 9">
    <name type="scientific">Aedoeadaptatus nemausensis</name>
    <dbReference type="NCBI Taxonomy" id="2582829"/>
    <lineage>
        <taxon>Bacteria</taxon>
        <taxon>Bacillati</taxon>
        <taxon>Bacillota</taxon>
        <taxon>Tissierellia</taxon>
        <taxon>Tissierellales</taxon>
        <taxon>Peptoniphilaceae</taxon>
        <taxon>Aedoeadaptatus</taxon>
    </lineage>
</organism>
<dbReference type="CDD" id="cd01317">
    <property type="entry name" value="DHOase_IIa"/>
    <property type="match status" value="1"/>
</dbReference>
<evidence type="ECO:0000313" key="8">
    <source>
        <dbReference type="EMBL" id="CAC9929173.1"/>
    </source>
</evidence>
<dbReference type="InterPro" id="IPR002195">
    <property type="entry name" value="Dihydroorotase_CS"/>
</dbReference>
<keyword evidence="5 8" id="KW-0378">Hydrolase</keyword>
<dbReference type="PROSITE" id="PS00483">
    <property type="entry name" value="DIHYDROOROTASE_2"/>
    <property type="match status" value="1"/>
</dbReference>
<reference evidence="8 9" key="1">
    <citation type="submission" date="2020-06" db="EMBL/GenBank/DDBJ databases">
        <authorList>
            <person name="Criscuolo A."/>
        </authorList>
    </citation>
    <scope>NUCLEOTIDE SEQUENCE [LARGE SCALE GENOMIC DNA]</scope>
    <source>
        <strain evidence="8">1804121828</strain>
    </source>
</reference>
<dbReference type="PROSITE" id="PS00482">
    <property type="entry name" value="DIHYDROOROTASE_1"/>
    <property type="match status" value="1"/>
</dbReference>
<dbReference type="GO" id="GO:0005737">
    <property type="term" value="C:cytoplasm"/>
    <property type="evidence" value="ECO:0007669"/>
    <property type="project" value="TreeGrafter"/>
</dbReference>
<evidence type="ECO:0000256" key="3">
    <source>
        <dbReference type="ARBA" id="ARBA00010286"/>
    </source>
</evidence>
<dbReference type="GO" id="GO:0004038">
    <property type="term" value="F:allantoinase activity"/>
    <property type="evidence" value="ECO:0007669"/>
    <property type="project" value="TreeGrafter"/>
</dbReference>
<dbReference type="GO" id="GO:0006145">
    <property type="term" value="P:purine nucleobase catabolic process"/>
    <property type="evidence" value="ECO:0007669"/>
    <property type="project" value="TreeGrafter"/>
</dbReference>
<evidence type="ECO:0000313" key="9">
    <source>
        <dbReference type="Proteomes" id="UP000586454"/>
    </source>
</evidence>
<protein>
    <submittedName>
        <fullName evidence="8">Dihydroorotase</fullName>
        <ecNumber evidence="8">3.5.2.3</ecNumber>
    </submittedName>
</protein>
<comment type="similarity">
    <text evidence="3">Belongs to the metallo-dependent hydrolases superfamily. DHOase family. Class I DHOase subfamily.</text>
</comment>